<accession>A0A2K0IXV6</accession>
<sequence length="111" mass="12954">MNEYNILDEIEWHDGVFLDSRLSCKDGSVNLMVSVSVYNDNKRNELNLEFISVENLTMTMDAIELNDNRNAGNISNGYVKKVSNKSKYKFFLYFTDGYLNLTFKNIRVVYK</sequence>
<comment type="caution">
    <text evidence="1">The sequence shown here is derived from an EMBL/GenBank/DDBJ whole genome shotgun (WGS) entry which is preliminary data.</text>
</comment>
<evidence type="ECO:0000313" key="1">
    <source>
        <dbReference type="EMBL" id="PNO27871.1"/>
    </source>
</evidence>
<protein>
    <submittedName>
        <fullName evidence="1">Uncharacterized protein</fullName>
    </submittedName>
</protein>
<dbReference type="Proteomes" id="UP000236163">
    <property type="component" value="Unassembled WGS sequence"/>
</dbReference>
<evidence type="ECO:0000313" key="2">
    <source>
        <dbReference type="Proteomes" id="UP000236163"/>
    </source>
</evidence>
<gene>
    <name evidence="1" type="ORF">RK55_024055</name>
</gene>
<dbReference type="EMBL" id="JWSP02000006">
    <property type="protein sequence ID" value="PNO27871.1"/>
    <property type="molecule type" value="Genomic_DNA"/>
</dbReference>
<reference evidence="2" key="1">
    <citation type="submission" date="2017-12" db="EMBL/GenBank/DDBJ databases">
        <title>FDA dAtabase for Regulatory Grade micrObial Sequences (FDA-ARGOS): Supporting development and validation of Infectious Disease Dx tests.</title>
        <authorList>
            <person name="Sichtig H."/>
            <person name="Tallon L."/>
            <person name="Sadzewicz L."/>
            <person name="Sengamalay N."/>
            <person name="Nagaraj S."/>
            <person name="Vavikolanu K."/>
            <person name="Aluvathingal J."/>
            <person name="Nadendla S."/>
            <person name="Pirone D.C."/>
            <person name="Hoffman M."/>
            <person name="Muruvanda T."/>
            <person name="Allard M."/>
            <person name="Evans P."/>
        </authorList>
    </citation>
    <scope>NUCLEOTIDE SEQUENCE [LARGE SCALE GENOMIC DNA]</scope>
    <source>
        <strain evidence="2">FDAARGOS_55</strain>
    </source>
</reference>
<proteinExistence type="predicted"/>
<dbReference type="AlphaFoldDB" id="A0A2K0IXV6"/>
<organism evidence="1 2">
    <name type="scientific">Salmonella enterica subsp. houtenae serovar 50:g,z51:-</name>
    <dbReference type="NCBI Taxonomy" id="1173947"/>
    <lineage>
        <taxon>Bacteria</taxon>
        <taxon>Pseudomonadati</taxon>
        <taxon>Pseudomonadota</taxon>
        <taxon>Gammaproteobacteria</taxon>
        <taxon>Enterobacterales</taxon>
        <taxon>Enterobacteriaceae</taxon>
        <taxon>Salmonella</taxon>
    </lineage>
</organism>
<name>A0A2K0IXV6_SALHO</name>